<proteinExistence type="predicted"/>
<evidence type="ECO:0000313" key="1">
    <source>
        <dbReference type="EMBL" id="KII60692.1"/>
    </source>
</evidence>
<keyword evidence="2" id="KW-1185">Reference proteome</keyword>
<dbReference type="Proteomes" id="UP000031668">
    <property type="component" value="Unassembled WGS sequence"/>
</dbReference>
<sequence>MLDINEKINDYGNLNKLNTFTFNMLQFCQSTAEGIKKMLKTLLFNKYYIADGLSSSRLFSLRRAPVIKKISTLNSEHGCQDPLRLCPKLPPALPVVSTKGGGSFIANKNQAKKIDTNFLPLGVGSTIHRSFTVARLICIYIPLQMVIPVENVQLATDTNAVAIKLPIFWTLHPEVRFTRTEAQFVIIGIVSHSN</sequence>
<gene>
    <name evidence="1" type="ORF">RF11_14530</name>
</gene>
<accession>A0A0C2IV40</accession>
<dbReference type="EMBL" id="JWZT01005506">
    <property type="protein sequence ID" value="KII60692.1"/>
    <property type="molecule type" value="Genomic_DNA"/>
</dbReference>
<evidence type="ECO:0000313" key="2">
    <source>
        <dbReference type="Proteomes" id="UP000031668"/>
    </source>
</evidence>
<name>A0A0C2IV40_THEKT</name>
<organism evidence="1 2">
    <name type="scientific">Thelohanellus kitauei</name>
    <name type="common">Myxosporean</name>
    <dbReference type="NCBI Taxonomy" id="669202"/>
    <lineage>
        <taxon>Eukaryota</taxon>
        <taxon>Metazoa</taxon>
        <taxon>Cnidaria</taxon>
        <taxon>Myxozoa</taxon>
        <taxon>Myxosporea</taxon>
        <taxon>Bivalvulida</taxon>
        <taxon>Platysporina</taxon>
        <taxon>Myxobolidae</taxon>
        <taxon>Thelohanellus</taxon>
    </lineage>
</organism>
<comment type="caution">
    <text evidence="1">The sequence shown here is derived from an EMBL/GenBank/DDBJ whole genome shotgun (WGS) entry which is preliminary data.</text>
</comment>
<protein>
    <submittedName>
        <fullName evidence="1">Uncharacterized protein</fullName>
    </submittedName>
</protein>
<dbReference type="AlphaFoldDB" id="A0A0C2IV40"/>
<reference evidence="1 2" key="1">
    <citation type="journal article" date="2014" name="Genome Biol. Evol.">
        <title>The genome of the myxosporean Thelohanellus kitauei shows adaptations to nutrient acquisition within its fish host.</title>
        <authorList>
            <person name="Yang Y."/>
            <person name="Xiong J."/>
            <person name="Zhou Z."/>
            <person name="Huo F."/>
            <person name="Miao W."/>
            <person name="Ran C."/>
            <person name="Liu Y."/>
            <person name="Zhang J."/>
            <person name="Feng J."/>
            <person name="Wang M."/>
            <person name="Wang M."/>
            <person name="Wang L."/>
            <person name="Yao B."/>
        </authorList>
    </citation>
    <scope>NUCLEOTIDE SEQUENCE [LARGE SCALE GENOMIC DNA]</scope>
    <source>
        <strain evidence="1">Wuqing</strain>
    </source>
</reference>